<protein>
    <submittedName>
        <fullName evidence="14">Methyl-accepting chemotaxis protein</fullName>
    </submittedName>
</protein>
<evidence type="ECO:0000256" key="2">
    <source>
        <dbReference type="ARBA" id="ARBA00022500"/>
    </source>
</evidence>
<dbReference type="PROSITE" id="PS50192">
    <property type="entry name" value="T_SNARE"/>
    <property type="match status" value="1"/>
</dbReference>
<feature type="domain" description="T-SNARE coiled-coil homology" evidence="12">
    <location>
        <begin position="533"/>
        <end position="595"/>
    </location>
</feature>
<accession>A0ABY1ZKU4</accession>
<organism evidence="14 15">
    <name type="scientific">Marinobacter halodurans</name>
    <dbReference type="NCBI Taxonomy" id="2528979"/>
    <lineage>
        <taxon>Bacteria</taxon>
        <taxon>Pseudomonadati</taxon>
        <taxon>Pseudomonadota</taxon>
        <taxon>Gammaproteobacteria</taxon>
        <taxon>Pseudomonadales</taxon>
        <taxon>Marinobacteraceae</taxon>
        <taxon>Marinobacter</taxon>
    </lineage>
</organism>
<evidence type="ECO:0000256" key="3">
    <source>
        <dbReference type="ARBA" id="ARBA00022519"/>
    </source>
</evidence>
<dbReference type="InterPro" id="IPR003660">
    <property type="entry name" value="HAMP_dom"/>
</dbReference>
<dbReference type="PROSITE" id="PS50885">
    <property type="entry name" value="HAMP"/>
    <property type="match status" value="1"/>
</dbReference>
<evidence type="ECO:0000259" key="11">
    <source>
        <dbReference type="PROSITE" id="PS50111"/>
    </source>
</evidence>
<dbReference type="CDD" id="cd11386">
    <property type="entry name" value="MCP_signal"/>
    <property type="match status" value="1"/>
</dbReference>
<dbReference type="RefSeq" id="WP_131483035.1">
    <property type="nucleotide sequence ID" value="NZ_SJDL01000029.1"/>
</dbReference>
<dbReference type="EMBL" id="SJDL01000029">
    <property type="protein sequence ID" value="TBW51891.1"/>
    <property type="molecule type" value="Genomic_DNA"/>
</dbReference>
<keyword evidence="3" id="KW-0997">Cell inner membrane</keyword>
<dbReference type="SMART" id="SM00304">
    <property type="entry name" value="HAMP"/>
    <property type="match status" value="1"/>
</dbReference>
<dbReference type="Pfam" id="PF00672">
    <property type="entry name" value="HAMP"/>
    <property type="match status" value="1"/>
</dbReference>
<evidence type="ECO:0000256" key="1">
    <source>
        <dbReference type="ARBA" id="ARBA00004429"/>
    </source>
</evidence>
<comment type="caution">
    <text evidence="14">The sequence shown here is derived from an EMBL/GenBank/DDBJ whole genome shotgun (WGS) entry which is preliminary data.</text>
</comment>
<feature type="transmembrane region" description="Helical" evidence="10">
    <location>
        <begin position="265"/>
        <end position="287"/>
    </location>
</feature>
<proteinExistence type="inferred from homology"/>
<keyword evidence="5 10" id="KW-1133">Transmembrane helix</keyword>
<sequence length="619" mass="65858">MRLPQFFTSLSIGRKLGIGFAILIILSVITGSIGLTALDNYADRGDVVGLVGAMETNLLQARLAEKSFLMEAADDDLAKARKQSAAAGQMAESLSHQVSNSTDQARLATVIDGSAHYGELLADVGATQAARDETIKTLAMDARKTESRLSTEDQLYVASAALKQMRRSERNFLIEGDDKAIKAFDDANSRALKSVKSSFVDKSVKEEVSGLFQAYSDSFHSAVDQVRKTHTLEQDMIDTARSILQATNDMKQDQLAKMKSDHQSAIVMIAVTMVIVILMGIGLAWVLGRSIVRPIREAVDVASKVASGDLRQQVSSNRKDELGQLLSALGGMVTNLRALVQGIDQGSNDIAASTGELSTVTEQTSLGMTQQRDQTDQVATAMNEMVATVSEVARSAEEAFSAANQASQTATDGETAVGETLAYVSELNTLVEDVMQKLNGLQADTQNIGTVLDVIKSVAEQTNLLALNAAIEAARAGEQGRGFAVVADEVRSLAQRTQSSATEIETLITNLVSSAESSVTAMESGTRLAGQTLDSARTTGQTIEAIASAVEQIRQLNSQIATAAEEQSSVAEDINHNVTSIRDISDQSATAATQVASSSTELAQLGENLRRQVAQFSVQ</sequence>
<evidence type="ECO:0000256" key="8">
    <source>
        <dbReference type="ARBA" id="ARBA00029447"/>
    </source>
</evidence>
<keyword evidence="4 10" id="KW-0812">Transmembrane</keyword>
<dbReference type="PROSITE" id="PS50111">
    <property type="entry name" value="CHEMOTAXIS_TRANSDUC_2"/>
    <property type="match status" value="1"/>
</dbReference>
<dbReference type="InterPro" id="IPR000727">
    <property type="entry name" value="T_SNARE_dom"/>
</dbReference>
<dbReference type="SMART" id="SM00283">
    <property type="entry name" value="MA"/>
    <property type="match status" value="1"/>
</dbReference>
<dbReference type="CDD" id="cd06225">
    <property type="entry name" value="HAMP"/>
    <property type="match status" value="1"/>
</dbReference>
<dbReference type="SUPFAM" id="SSF58104">
    <property type="entry name" value="Methyl-accepting chemotaxis protein (MCP) signaling domain"/>
    <property type="match status" value="1"/>
</dbReference>
<evidence type="ECO:0000256" key="6">
    <source>
        <dbReference type="ARBA" id="ARBA00023136"/>
    </source>
</evidence>
<evidence type="ECO:0000259" key="12">
    <source>
        <dbReference type="PROSITE" id="PS50192"/>
    </source>
</evidence>
<dbReference type="PANTHER" id="PTHR32089:SF120">
    <property type="entry name" value="METHYL-ACCEPTING CHEMOTAXIS PROTEIN TLPQ"/>
    <property type="match status" value="1"/>
</dbReference>
<feature type="transmembrane region" description="Helical" evidence="10">
    <location>
        <begin position="16"/>
        <end position="38"/>
    </location>
</feature>
<dbReference type="Gene3D" id="1.10.287.950">
    <property type="entry name" value="Methyl-accepting chemotaxis protein"/>
    <property type="match status" value="1"/>
</dbReference>
<dbReference type="Pfam" id="PF00015">
    <property type="entry name" value="MCPsignal"/>
    <property type="match status" value="1"/>
</dbReference>
<keyword evidence="6 10" id="KW-0472">Membrane</keyword>
<evidence type="ECO:0000259" key="13">
    <source>
        <dbReference type="PROSITE" id="PS50885"/>
    </source>
</evidence>
<keyword evidence="15" id="KW-1185">Reference proteome</keyword>
<reference evidence="14 15" key="1">
    <citation type="submission" date="2019-02" db="EMBL/GenBank/DDBJ databases">
        <title>Marinobacter halodurans sp. nov., a marine bacterium isolated from sea tidal flat.</title>
        <authorList>
            <person name="Yoo Y."/>
            <person name="Lee D.W."/>
            <person name="Kim B.S."/>
            <person name="Kim J.-J."/>
        </authorList>
    </citation>
    <scope>NUCLEOTIDE SEQUENCE [LARGE SCALE GENOMIC DNA]</scope>
    <source>
        <strain evidence="14 15">YJ-S3-2</strain>
    </source>
</reference>
<dbReference type="Proteomes" id="UP000313645">
    <property type="component" value="Unassembled WGS sequence"/>
</dbReference>
<evidence type="ECO:0000256" key="5">
    <source>
        <dbReference type="ARBA" id="ARBA00022989"/>
    </source>
</evidence>
<name>A0ABY1ZKU4_9GAMM</name>
<gene>
    <name evidence="14" type="ORF">EZI54_16780</name>
</gene>
<evidence type="ECO:0000313" key="15">
    <source>
        <dbReference type="Proteomes" id="UP000313645"/>
    </source>
</evidence>
<feature type="domain" description="Methyl-accepting transducer" evidence="11">
    <location>
        <begin position="346"/>
        <end position="582"/>
    </location>
</feature>
<feature type="domain" description="HAMP" evidence="13">
    <location>
        <begin position="289"/>
        <end position="341"/>
    </location>
</feature>
<comment type="subcellular location">
    <subcellularLocation>
        <location evidence="1">Cell inner membrane</location>
        <topology evidence="1">Multi-pass membrane protein</topology>
    </subcellularLocation>
</comment>
<comment type="similarity">
    <text evidence="8">Belongs to the methyl-accepting chemotaxis (MCP) protein family.</text>
</comment>
<evidence type="ECO:0000256" key="10">
    <source>
        <dbReference type="SAM" id="Phobius"/>
    </source>
</evidence>
<keyword evidence="2" id="KW-0145">Chemotaxis</keyword>
<dbReference type="InterPro" id="IPR032255">
    <property type="entry name" value="HBM"/>
</dbReference>
<keyword evidence="3" id="KW-1003">Cell membrane</keyword>
<keyword evidence="7 9" id="KW-0807">Transducer</keyword>
<evidence type="ECO:0000313" key="14">
    <source>
        <dbReference type="EMBL" id="TBW51891.1"/>
    </source>
</evidence>
<dbReference type="InterPro" id="IPR004089">
    <property type="entry name" value="MCPsignal_dom"/>
</dbReference>
<evidence type="ECO:0000256" key="4">
    <source>
        <dbReference type="ARBA" id="ARBA00022692"/>
    </source>
</evidence>
<dbReference type="PANTHER" id="PTHR32089">
    <property type="entry name" value="METHYL-ACCEPTING CHEMOTAXIS PROTEIN MCPB"/>
    <property type="match status" value="1"/>
</dbReference>
<evidence type="ECO:0000256" key="9">
    <source>
        <dbReference type="PROSITE-ProRule" id="PRU00284"/>
    </source>
</evidence>
<dbReference type="SMART" id="SM01358">
    <property type="entry name" value="HBM"/>
    <property type="match status" value="1"/>
</dbReference>
<evidence type="ECO:0000256" key="7">
    <source>
        <dbReference type="ARBA" id="ARBA00023224"/>
    </source>
</evidence>